<dbReference type="PROSITE" id="PS00108">
    <property type="entry name" value="PROTEIN_KINASE_ST"/>
    <property type="match status" value="1"/>
</dbReference>
<evidence type="ECO:0000256" key="4">
    <source>
        <dbReference type="ARBA" id="ARBA00022840"/>
    </source>
</evidence>
<dbReference type="GO" id="GO:0016301">
    <property type="term" value="F:kinase activity"/>
    <property type="evidence" value="ECO:0007669"/>
    <property type="project" value="UniProtKB-KW"/>
</dbReference>
<dbReference type="PANTHER" id="PTHR11042">
    <property type="entry name" value="EUKARYOTIC TRANSLATION INITIATION FACTOR 2-ALPHA KINASE EIF2-ALPHA KINASE -RELATED"/>
    <property type="match status" value="1"/>
</dbReference>
<name>A0ABQ8X7U4_9EUKA</name>
<dbReference type="SMART" id="SM00220">
    <property type="entry name" value="S_TKc"/>
    <property type="match status" value="1"/>
</dbReference>
<dbReference type="Proteomes" id="UP001150062">
    <property type="component" value="Unassembled WGS sequence"/>
</dbReference>
<evidence type="ECO:0000259" key="7">
    <source>
        <dbReference type="PROSITE" id="PS50011"/>
    </source>
</evidence>
<proteinExistence type="inferred from homology"/>
<keyword evidence="9" id="KW-1185">Reference proteome</keyword>
<dbReference type="SUPFAM" id="SSF56112">
    <property type="entry name" value="Protein kinase-like (PK-like)"/>
    <property type="match status" value="1"/>
</dbReference>
<keyword evidence="4" id="KW-0067">ATP-binding</keyword>
<comment type="caution">
    <text evidence="8">The sequence shown here is derived from an EMBL/GenBank/DDBJ whole genome shotgun (WGS) entry which is preliminary data.</text>
</comment>
<dbReference type="PROSITE" id="PS50011">
    <property type="entry name" value="PROTEIN_KINASE_DOM"/>
    <property type="match status" value="1"/>
</dbReference>
<evidence type="ECO:0000313" key="8">
    <source>
        <dbReference type="EMBL" id="KAJ6228609.1"/>
    </source>
</evidence>
<sequence>MTNKTLKPFLIKPDPKRFASHTPTKKIIRKIQTPKSPRSTNYSKKFQVFQQLYSRLGAINPEKKENVFNTCFVEGKEIGTGSFSVVTRKKFLSNNKIYALKRSHQYTKSSDRKRFVEEVFKNVELFRNSSKSLGSKFVVRTHAAFEEFGSLSLVNQYCEGGSLEQYLNKTLENQQILPEHQIWEILTDSLLALEFIHSNGFVHMDIKPENILIHKNKYMLCDFGNMIKEGEEFEEGDSRYLAPNTLGELFKDIPSKKTYDIYSLGATIYQLSVGDTELPTGGEFWEQLRSITEETKLPYKCTRSTELKNITIKMMLVNENKRATLEELFGHKYIVELLKKRFGNNWNQRFSLQNPKNTKTVQNNLNSKYTMKSNIFSKVKTMFDSIYSKIKISKLGNENNSNDINNKNNNNNNNNNNKIIYEENILMTNSNLEKANNNISKGTNNSNKNNIECPEFNFLDNQLHTNGIKLIEKGFKNLNTKHSTKKKKKNPKRKNKKKKKKKKKRKKKKKLTLLEEEFKPYSRIRTHSKAHVLMDDNEFENKCNNYQDKVKNAKKKKEKGIFSHHKRRGNKKYNNDNKLISFNPKHSKITLDYLSSPTPKRRRGLYKKNNCSRNLFDTFENIDKNSIGSKNLDFDRELDLIDHPCDFKK</sequence>
<feature type="region of interest" description="Disordered" evidence="6">
    <location>
        <begin position="474"/>
        <end position="509"/>
    </location>
</feature>
<keyword evidence="3 8" id="KW-0418">Kinase</keyword>
<comment type="similarity">
    <text evidence="5">Belongs to the protein kinase superfamily. Ser/Thr protein kinase family. GCN2 subfamily.</text>
</comment>
<gene>
    <name evidence="8" type="ORF">M0813_08646</name>
</gene>
<organism evidence="8 9">
    <name type="scientific">Anaeramoeba flamelloides</name>
    <dbReference type="NCBI Taxonomy" id="1746091"/>
    <lineage>
        <taxon>Eukaryota</taxon>
        <taxon>Metamonada</taxon>
        <taxon>Anaeramoebidae</taxon>
        <taxon>Anaeramoeba</taxon>
    </lineage>
</organism>
<evidence type="ECO:0000256" key="1">
    <source>
        <dbReference type="ARBA" id="ARBA00022679"/>
    </source>
</evidence>
<dbReference type="InterPro" id="IPR000719">
    <property type="entry name" value="Prot_kinase_dom"/>
</dbReference>
<dbReference type="PANTHER" id="PTHR11042:SF190">
    <property type="entry name" value="MITOSIS INHIBITOR PROTEIN KINASE MIK1"/>
    <property type="match status" value="1"/>
</dbReference>
<protein>
    <submittedName>
        <fullName evidence="8">Membrane-associated tyrosine- and threonine-specific cdc2-inhibitory kinase</fullName>
    </submittedName>
</protein>
<keyword evidence="1" id="KW-0808">Transferase</keyword>
<feature type="compositionally biased region" description="Basic residues" evidence="6">
    <location>
        <begin position="482"/>
        <end position="509"/>
    </location>
</feature>
<dbReference type="InterPro" id="IPR008271">
    <property type="entry name" value="Ser/Thr_kinase_AS"/>
</dbReference>
<dbReference type="InterPro" id="IPR011009">
    <property type="entry name" value="Kinase-like_dom_sf"/>
</dbReference>
<dbReference type="Pfam" id="PF00069">
    <property type="entry name" value="Pkinase"/>
    <property type="match status" value="1"/>
</dbReference>
<reference evidence="8" key="1">
    <citation type="submission" date="2022-08" db="EMBL/GenBank/DDBJ databases">
        <title>Novel sulfate-reducing endosymbionts in the free-living metamonad Anaeramoeba.</title>
        <authorList>
            <person name="Jerlstrom-Hultqvist J."/>
            <person name="Cepicka I."/>
            <person name="Gallot-Lavallee L."/>
            <person name="Salas-Leiva D."/>
            <person name="Curtis B.A."/>
            <person name="Zahonova K."/>
            <person name="Pipaliya S."/>
            <person name="Dacks J."/>
            <person name="Roger A.J."/>
        </authorList>
    </citation>
    <scope>NUCLEOTIDE SEQUENCE</scope>
    <source>
        <strain evidence="8">Schooner1</strain>
    </source>
</reference>
<dbReference type="Gene3D" id="3.30.200.20">
    <property type="entry name" value="Phosphorylase Kinase, domain 1"/>
    <property type="match status" value="1"/>
</dbReference>
<dbReference type="EMBL" id="JAOAOG010000326">
    <property type="protein sequence ID" value="KAJ6228609.1"/>
    <property type="molecule type" value="Genomic_DNA"/>
</dbReference>
<evidence type="ECO:0000256" key="5">
    <source>
        <dbReference type="ARBA" id="ARBA00037982"/>
    </source>
</evidence>
<evidence type="ECO:0000256" key="3">
    <source>
        <dbReference type="ARBA" id="ARBA00022777"/>
    </source>
</evidence>
<feature type="region of interest" description="Disordered" evidence="6">
    <location>
        <begin position="397"/>
        <end position="416"/>
    </location>
</feature>
<dbReference type="InterPro" id="IPR050339">
    <property type="entry name" value="CC_SR_Kinase"/>
</dbReference>
<accession>A0ABQ8X7U4</accession>
<evidence type="ECO:0000256" key="2">
    <source>
        <dbReference type="ARBA" id="ARBA00022741"/>
    </source>
</evidence>
<dbReference type="Gene3D" id="1.10.510.10">
    <property type="entry name" value="Transferase(Phosphotransferase) domain 1"/>
    <property type="match status" value="1"/>
</dbReference>
<evidence type="ECO:0000313" key="9">
    <source>
        <dbReference type="Proteomes" id="UP001150062"/>
    </source>
</evidence>
<keyword evidence="2" id="KW-0547">Nucleotide-binding</keyword>
<evidence type="ECO:0000256" key="6">
    <source>
        <dbReference type="SAM" id="MobiDB-lite"/>
    </source>
</evidence>
<feature type="domain" description="Protein kinase" evidence="7">
    <location>
        <begin position="72"/>
        <end position="334"/>
    </location>
</feature>